<dbReference type="OrthoDB" id="9780815at2"/>
<keyword evidence="5 9" id="KW-0963">Cytoplasm</keyword>
<dbReference type="Gene3D" id="3.40.1210.10">
    <property type="entry name" value="Survival protein SurE-like phosphatase/nucleotidase"/>
    <property type="match status" value="1"/>
</dbReference>
<proteinExistence type="inferred from homology"/>
<name>A0A0U9HXA7_9BACT</name>
<dbReference type="GO" id="GO:0046872">
    <property type="term" value="F:metal ion binding"/>
    <property type="evidence" value="ECO:0007669"/>
    <property type="project" value="UniProtKB-UniRule"/>
</dbReference>
<evidence type="ECO:0000313" key="12">
    <source>
        <dbReference type="Proteomes" id="UP000054976"/>
    </source>
</evidence>
<keyword evidence="7 9" id="KW-0547">Nucleotide-binding</keyword>
<feature type="domain" description="Survival protein SurE-like phosphatase/nucleotidase" evidence="10">
    <location>
        <begin position="4"/>
        <end position="184"/>
    </location>
</feature>
<keyword evidence="8 9" id="KW-0378">Hydrolase</keyword>
<dbReference type="NCBIfam" id="NF001489">
    <property type="entry name" value="PRK00346.1-3"/>
    <property type="match status" value="1"/>
</dbReference>
<evidence type="ECO:0000256" key="8">
    <source>
        <dbReference type="ARBA" id="ARBA00022801"/>
    </source>
</evidence>
<dbReference type="SUPFAM" id="SSF64167">
    <property type="entry name" value="SurE-like"/>
    <property type="match status" value="1"/>
</dbReference>
<keyword evidence="12" id="KW-1185">Reference proteome</keyword>
<comment type="function">
    <text evidence="9">Nucleotidase that shows phosphatase activity on nucleoside 5'-monophosphates.</text>
</comment>
<dbReference type="NCBIfam" id="TIGR00087">
    <property type="entry name" value="surE"/>
    <property type="match status" value="1"/>
</dbReference>
<accession>A0A0U9HXA7</accession>
<protein>
    <recommendedName>
        <fullName evidence="9">5'-nucleotidase SurE</fullName>
        <ecNumber evidence="9">3.1.3.5</ecNumber>
    </recommendedName>
    <alternativeName>
        <fullName evidence="9">Nucleoside 5'-monophosphate phosphohydrolase</fullName>
    </alternativeName>
</protein>
<comment type="catalytic activity">
    <reaction evidence="1 9">
        <text>a ribonucleoside 5'-phosphate + H2O = a ribonucleoside + phosphate</text>
        <dbReference type="Rhea" id="RHEA:12484"/>
        <dbReference type="ChEBI" id="CHEBI:15377"/>
        <dbReference type="ChEBI" id="CHEBI:18254"/>
        <dbReference type="ChEBI" id="CHEBI:43474"/>
        <dbReference type="ChEBI" id="CHEBI:58043"/>
        <dbReference type="EC" id="3.1.3.5"/>
    </reaction>
</comment>
<feature type="binding site" evidence="9">
    <location>
        <position position="92"/>
    </location>
    <ligand>
        <name>a divalent metal cation</name>
        <dbReference type="ChEBI" id="CHEBI:60240"/>
    </ligand>
</feature>
<dbReference type="EMBL" id="BCNO01000003">
    <property type="protein sequence ID" value="GAQ95761.1"/>
    <property type="molecule type" value="Genomic_DNA"/>
</dbReference>
<dbReference type="FunFam" id="3.40.1210.10:FF:000001">
    <property type="entry name" value="5'/3'-nucleotidase SurE"/>
    <property type="match status" value="1"/>
</dbReference>
<dbReference type="GO" id="GO:0008253">
    <property type="term" value="F:5'-nucleotidase activity"/>
    <property type="evidence" value="ECO:0007669"/>
    <property type="project" value="UniProtKB-UniRule"/>
</dbReference>
<dbReference type="PANTHER" id="PTHR30457:SF12">
    <property type="entry name" value="5'_3'-NUCLEOTIDASE SURE"/>
    <property type="match status" value="1"/>
</dbReference>
<comment type="cofactor">
    <cofactor evidence="9">
        <name>a divalent metal cation</name>
        <dbReference type="ChEBI" id="CHEBI:60240"/>
    </cofactor>
    <text evidence="9">Binds 1 divalent metal cation per subunit.</text>
</comment>
<evidence type="ECO:0000256" key="4">
    <source>
        <dbReference type="ARBA" id="ARBA00011062"/>
    </source>
</evidence>
<dbReference type="GO" id="GO:0004309">
    <property type="term" value="F:exopolyphosphatase activity"/>
    <property type="evidence" value="ECO:0007669"/>
    <property type="project" value="TreeGrafter"/>
</dbReference>
<dbReference type="STRING" id="86166.TAGGR_3237"/>
<dbReference type="Pfam" id="PF01975">
    <property type="entry name" value="SurE"/>
    <property type="match status" value="1"/>
</dbReference>
<feature type="binding site" evidence="9">
    <location>
        <position position="9"/>
    </location>
    <ligand>
        <name>a divalent metal cation</name>
        <dbReference type="ChEBI" id="CHEBI:60240"/>
    </ligand>
</feature>
<dbReference type="AlphaFoldDB" id="A0A0U9HXA7"/>
<dbReference type="EC" id="3.1.3.5" evidence="9"/>
<evidence type="ECO:0000313" key="11">
    <source>
        <dbReference type="EMBL" id="GAQ95761.1"/>
    </source>
</evidence>
<evidence type="ECO:0000256" key="5">
    <source>
        <dbReference type="ARBA" id="ARBA00022490"/>
    </source>
</evidence>
<evidence type="ECO:0000256" key="3">
    <source>
        <dbReference type="ARBA" id="ARBA00004496"/>
    </source>
</evidence>
<feature type="binding site" evidence="9">
    <location>
        <position position="40"/>
    </location>
    <ligand>
        <name>a divalent metal cation</name>
        <dbReference type="ChEBI" id="CHEBI:60240"/>
    </ligand>
</feature>
<evidence type="ECO:0000259" key="10">
    <source>
        <dbReference type="Pfam" id="PF01975"/>
    </source>
</evidence>
<dbReference type="InterPro" id="IPR030048">
    <property type="entry name" value="SurE"/>
</dbReference>
<sequence>MALILVTNDDGFFSKGIQTLAEALKELGEVYIVAPDRDRSAVSHALTMHRPLRVDMIKENCYSVNGTPTDCVVVGVKKILPRQPDLIVSGINKGANLGEDITYSGTVSAAIEGTILGVPSFAVSLVGERPFRYETACHYALKIAKFILEKGLPDDTLLNVNIPNKSLQDINGIKITKQGKRSYENSIHEIFSPWGEKQYWIGGGVVSWQKMEGTDIQAIIEGYVSVTPLHIDLTNYQALDYLRRHGIEE</sequence>
<evidence type="ECO:0000256" key="6">
    <source>
        <dbReference type="ARBA" id="ARBA00022723"/>
    </source>
</evidence>
<evidence type="ECO:0000256" key="2">
    <source>
        <dbReference type="ARBA" id="ARBA00001946"/>
    </source>
</evidence>
<comment type="similarity">
    <text evidence="4 9">Belongs to the SurE nucleotidase family.</text>
</comment>
<dbReference type="RefSeq" id="WP_059177186.1">
    <property type="nucleotide sequence ID" value="NZ_BCNO01000003.1"/>
</dbReference>
<dbReference type="GO" id="GO:0008254">
    <property type="term" value="F:3'-nucleotidase activity"/>
    <property type="evidence" value="ECO:0007669"/>
    <property type="project" value="TreeGrafter"/>
</dbReference>
<feature type="binding site" evidence="9">
    <location>
        <position position="10"/>
    </location>
    <ligand>
        <name>a divalent metal cation</name>
        <dbReference type="ChEBI" id="CHEBI:60240"/>
    </ligand>
</feature>
<dbReference type="Proteomes" id="UP000054976">
    <property type="component" value="Unassembled WGS sequence"/>
</dbReference>
<keyword evidence="6 9" id="KW-0479">Metal-binding</keyword>
<dbReference type="InterPro" id="IPR002828">
    <property type="entry name" value="SurE-like_Pase/nucleotidase"/>
</dbReference>
<reference evidence="12" key="1">
    <citation type="submission" date="2016-01" db="EMBL/GenBank/DDBJ databases">
        <title>Draft genome sequence of Thermodesulfovibrio aggregans strain TGE-P1.</title>
        <authorList>
            <person name="Sekiguchi Y."/>
            <person name="Ohashi A."/>
            <person name="Matsuura N."/>
            <person name="Tourlousse M.D."/>
        </authorList>
    </citation>
    <scope>NUCLEOTIDE SEQUENCE [LARGE SCALE GENOMIC DNA]</scope>
    <source>
        <strain evidence="12">TGE-P1</strain>
    </source>
</reference>
<dbReference type="NCBIfam" id="NF001490">
    <property type="entry name" value="PRK00346.1-4"/>
    <property type="match status" value="1"/>
</dbReference>
<evidence type="ECO:0000256" key="7">
    <source>
        <dbReference type="ARBA" id="ARBA00022741"/>
    </source>
</evidence>
<gene>
    <name evidence="9" type="primary">surE</name>
    <name evidence="11" type="ORF">TAGGR_3237</name>
</gene>
<evidence type="ECO:0000256" key="9">
    <source>
        <dbReference type="HAMAP-Rule" id="MF_00060"/>
    </source>
</evidence>
<organism evidence="11 12">
    <name type="scientific">Thermodesulfovibrio aggregans</name>
    <dbReference type="NCBI Taxonomy" id="86166"/>
    <lineage>
        <taxon>Bacteria</taxon>
        <taxon>Pseudomonadati</taxon>
        <taxon>Nitrospirota</taxon>
        <taxon>Thermodesulfovibrionia</taxon>
        <taxon>Thermodesulfovibrionales</taxon>
        <taxon>Thermodesulfovibrionaceae</taxon>
        <taxon>Thermodesulfovibrio</taxon>
    </lineage>
</organism>
<comment type="cofactor">
    <cofactor evidence="2">
        <name>Mg(2+)</name>
        <dbReference type="ChEBI" id="CHEBI:18420"/>
    </cofactor>
</comment>
<evidence type="ECO:0000256" key="1">
    <source>
        <dbReference type="ARBA" id="ARBA00000815"/>
    </source>
</evidence>
<dbReference type="GO" id="GO:0005737">
    <property type="term" value="C:cytoplasm"/>
    <property type="evidence" value="ECO:0007669"/>
    <property type="project" value="UniProtKB-SubCell"/>
</dbReference>
<dbReference type="GO" id="GO:0000166">
    <property type="term" value="F:nucleotide binding"/>
    <property type="evidence" value="ECO:0007669"/>
    <property type="project" value="UniProtKB-KW"/>
</dbReference>
<comment type="subcellular location">
    <subcellularLocation>
        <location evidence="3 9">Cytoplasm</location>
    </subcellularLocation>
</comment>
<dbReference type="PANTHER" id="PTHR30457">
    <property type="entry name" value="5'-NUCLEOTIDASE SURE"/>
    <property type="match status" value="1"/>
</dbReference>
<dbReference type="HAMAP" id="MF_00060">
    <property type="entry name" value="SurE"/>
    <property type="match status" value="1"/>
</dbReference>
<comment type="caution">
    <text evidence="11">The sequence shown here is derived from an EMBL/GenBank/DDBJ whole genome shotgun (WGS) entry which is preliminary data.</text>
</comment>
<dbReference type="NCBIfam" id="NF001492">
    <property type="entry name" value="PRK00346.2-2"/>
    <property type="match status" value="1"/>
</dbReference>
<dbReference type="InterPro" id="IPR036523">
    <property type="entry name" value="SurE-like_sf"/>
</dbReference>